<dbReference type="Pfam" id="PF13977">
    <property type="entry name" value="TetR_C_6"/>
    <property type="match status" value="1"/>
</dbReference>
<dbReference type="InterPro" id="IPR009057">
    <property type="entry name" value="Homeodomain-like_sf"/>
</dbReference>
<dbReference type="GO" id="GO:0000976">
    <property type="term" value="F:transcription cis-regulatory region binding"/>
    <property type="evidence" value="ECO:0007669"/>
    <property type="project" value="TreeGrafter"/>
</dbReference>
<keyword evidence="3 5" id="KW-0238">DNA-binding</keyword>
<keyword evidence="2" id="KW-0805">Transcription regulation</keyword>
<evidence type="ECO:0000256" key="5">
    <source>
        <dbReference type="PROSITE-ProRule" id="PRU00335"/>
    </source>
</evidence>
<dbReference type="SUPFAM" id="SSF46689">
    <property type="entry name" value="Homeodomain-like"/>
    <property type="match status" value="1"/>
</dbReference>
<dbReference type="PROSITE" id="PS50977">
    <property type="entry name" value="HTH_TETR_2"/>
    <property type="match status" value="1"/>
</dbReference>
<protein>
    <submittedName>
        <fullName evidence="9">DNA-binding transcriptional regulator, AcrR family</fullName>
    </submittedName>
</protein>
<dbReference type="InterPro" id="IPR036271">
    <property type="entry name" value="Tet_transcr_reg_TetR-rel_C_sf"/>
</dbReference>
<dbReference type="Gene3D" id="1.10.357.10">
    <property type="entry name" value="Tetracycline Repressor, domain 2"/>
    <property type="match status" value="1"/>
</dbReference>
<dbReference type="RefSeq" id="WP_090381405.1">
    <property type="nucleotide sequence ID" value="NZ_FNLC01000002.1"/>
</dbReference>
<feature type="DNA-binding region" description="H-T-H motif" evidence="5">
    <location>
        <begin position="41"/>
        <end position="60"/>
    </location>
</feature>
<keyword evidence="1" id="KW-0678">Repressor</keyword>
<evidence type="ECO:0000256" key="3">
    <source>
        <dbReference type="ARBA" id="ARBA00023125"/>
    </source>
</evidence>
<organism evidence="9 10">
    <name type="scientific">Natronobacterium texcoconense</name>
    <dbReference type="NCBI Taxonomy" id="1095778"/>
    <lineage>
        <taxon>Archaea</taxon>
        <taxon>Methanobacteriati</taxon>
        <taxon>Methanobacteriota</taxon>
        <taxon>Stenosarchaea group</taxon>
        <taxon>Halobacteria</taxon>
        <taxon>Halobacteriales</taxon>
        <taxon>Natrialbaceae</taxon>
        <taxon>Natronobacterium</taxon>
    </lineage>
</organism>
<proteinExistence type="predicted"/>
<evidence type="ECO:0000313" key="10">
    <source>
        <dbReference type="Proteomes" id="UP000198848"/>
    </source>
</evidence>
<dbReference type="EMBL" id="FNLC01000002">
    <property type="protein sequence ID" value="SDR05496.1"/>
    <property type="molecule type" value="Genomic_DNA"/>
</dbReference>
<dbReference type="InterPro" id="IPR039538">
    <property type="entry name" value="BetI_C"/>
</dbReference>
<sequence length="209" mass="24400">MGDSPKLNRSGPSGDEPDDTTEEIMRAVYRALSKNGYPETTMSQIASEFEKSKALLYYHYDGKEEILNDFFGYLCERLETSLVEEEYDDPYDQLLAVIERVLPAEMDDEQLEFRQAFFEVRSQAPHNRSYHERIQHTDQVVLETLTETIEWGVETGRFVDVNPEREAELLFSTLYGVMERATALEDRDIVNRNREALQQQLERTLLESR</sequence>
<keyword evidence="10" id="KW-1185">Reference proteome</keyword>
<name>A0A1H1FY65_NATTX</name>
<accession>A0A1H1FY65</accession>
<evidence type="ECO:0000256" key="2">
    <source>
        <dbReference type="ARBA" id="ARBA00023015"/>
    </source>
</evidence>
<evidence type="ECO:0000256" key="1">
    <source>
        <dbReference type="ARBA" id="ARBA00022491"/>
    </source>
</evidence>
<gene>
    <name evidence="9" type="ORF">SAMN04489842_2153</name>
</gene>
<reference evidence="10" key="1">
    <citation type="submission" date="2016-10" db="EMBL/GenBank/DDBJ databases">
        <authorList>
            <person name="Varghese N."/>
            <person name="Submissions S."/>
        </authorList>
    </citation>
    <scope>NUCLEOTIDE SEQUENCE [LARGE SCALE GENOMIC DNA]</scope>
    <source>
        <strain evidence="10">DSM 24767</strain>
    </source>
</reference>
<dbReference type="Proteomes" id="UP000198848">
    <property type="component" value="Unassembled WGS sequence"/>
</dbReference>
<dbReference type="OrthoDB" id="135877at2157"/>
<dbReference type="PANTHER" id="PTHR30055">
    <property type="entry name" value="HTH-TYPE TRANSCRIPTIONAL REGULATOR RUTR"/>
    <property type="match status" value="1"/>
</dbReference>
<dbReference type="Pfam" id="PF00440">
    <property type="entry name" value="TetR_N"/>
    <property type="match status" value="1"/>
</dbReference>
<evidence type="ECO:0000259" key="8">
    <source>
        <dbReference type="PROSITE" id="PS50977"/>
    </source>
</evidence>
<dbReference type="InterPro" id="IPR050109">
    <property type="entry name" value="HTH-type_TetR-like_transc_reg"/>
</dbReference>
<feature type="region of interest" description="Disordered" evidence="7">
    <location>
        <begin position="1"/>
        <end position="21"/>
    </location>
</feature>
<keyword evidence="6" id="KW-0175">Coiled coil</keyword>
<feature type="coiled-coil region" evidence="6">
    <location>
        <begin position="180"/>
        <end position="207"/>
    </location>
</feature>
<dbReference type="PANTHER" id="PTHR30055:SF234">
    <property type="entry name" value="HTH-TYPE TRANSCRIPTIONAL REGULATOR BETI"/>
    <property type="match status" value="1"/>
</dbReference>
<evidence type="ECO:0000313" key="9">
    <source>
        <dbReference type="EMBL" id="SDR05496.1"/>
    </source>
</evidence>
<keyword evidence="4" id="KW-0804">Transcription</keyword>
<feature type="domain" description="HTH tetR-type" evidence="8">
    <location>
        <begin position="18"/>
        <end position="78"/>
    </location>
</feature>
<dbReference type="AlphaFoldDB" id="A0A1H1FY65"/>
<dbReference type="InterPro" id="IPR001647">
    <property type="entry name" value="HTH_TetR"/>
</dbReference>
<evidence type="ECO:0000256" key="6">
    <source>
        <dbReference type="SAM" id="Coils"/>
    </source>
</evidence>
<dbReference type="STRING" id="1095778.SAMN04489842_2153"/>
<evidence type="ECO:0000256" key="4">
    <source>
        <dbReference type="ARBA" id="ARBA00023163"/>
    </source>
</evidence>
<dbReference type="SUPFAM" id="SSF48498">
    <property type="entry name" value="Tetracyclin repressor-like, C-terminal domain"/>
    <property type="match status" value="1"/>
</dbReference>
<dbReference type="GO" id="GO:0003700">
    <property type="term" value="F:DNA-binding transcription factor activity"/>
    <property type="evidence" value="ECO:0007669"/>
    <property type="project" value="TreeGrafter"/>
</dbReference>
<evidence type="ECO:0000256" key="7">
    <source>
        <dbReference type="SAM" id="MobiDB-lite"/>
    </source>
</evidence>